<dbReference type="InterPro" id="IPR046806">
    <property type="entry name" value="MrpA_C/MbhE"/>
</dbReference>
<dbReference type="RefSeq" id="WP_354550932.1">
    <property type="nucleotide sequence ID" value="NZ_JBEPSM010000001.1"/>
</dbReference>
<dbReference type="EMBL" id="JBEPSM010000001">
    <property type="protein sequence ID" value="MET4634262.1"/>
    <property type="molecule type" value="Genomic_DNA"/>
</dbReference>
<organism evidence="10 11">
    <name type="scientific">Kaistia defluvii</name>
    <dbReference type="NCBI Taxonomy" id="410841"/>
    <lineage>
        <taxon>Bacteria</taxon>
        <taxon>Pseudomonadati</taxon>
        <taxon>Pseudomonadota</taxon>
        <taxon>Alphaproteobacteria</taxon>
        <taxon>Hyphomicrobiales</taxon>
        <taxon>Kaistiaceae</taxon>
        <taxon>Kaistia</taxon>
    </lineage>
</organism>
<sequence length="292" mass="29940">MMRHILVAAIVVLFGLIFARMVGGYVELDALRPLALDYVTRAPVELGTPNIITGILITYRGFDTLGEVAVLFMVAASVGLLLKKDDGKASVAKVSSDKAAGEKTPAAKPVLARTEAARAAAARAAAAKANASARAATAGTVAVKTARAAEPAEDDEAPQREPSEIVRTGTEVLLPLIFTFGAYVIVNGHLSAGGGFQGGAIVASGVMLMLLARPGATLNVALLSIVESFAGVFYVGLGILGLVLAGGFLDPRFLPKGEFGAFISAGAIPLISALLGIKVGAELSVIIDRFRS</sequence>
<evidence type="ECO:0000256" key="2">
    <source>
        <dbReference type="ARBA" id="ARBA00009425"/>
    </source>
</evidence>
<dbReference type="PANTHER" id="PTHR33932:SF4">
    <property type="entry name" value="NA(+)_H(+) ANTIPORTER SUBUNIT B"/>
    <property type="match status" value="1"/>
</dbReference>
<keyword evidence="6 7" id="KW-0472">Membrane</keyword>
<evidence type="ECO:0000313" key="11">
    <source>
        <dbReference type="Proteomes" id="UP001549321"/>
    </source>
</evidence>
<name>A0ABV2QZ14_9HYPH</name>
<keyword evidence="5 7" id="KW-1133">Transmembrane helix</keyword>
<keyword evidence="11" id="KW-1185">Reference proteome</keyword>
<feature type="domain" description="Na+/H+ antiporter MnhB subunit-related protein" evidence="8">
    <location>
        <begin position="165"/>
        <end position="283"/>
    </location>
</feature>
<feature type="transmembrane region" description="Helical" evidence="7">
    <location>
        <begin position="196"/>
        <end position="213"/>
    </location>
</feature>
<evidence type="ECO:0000313" key="10">
    <source>
        <dbReference type="EMBL" id="MET4634262.1"/>
    </source>
</evidence>
<feature type="transmembrane region" description="Helical" evidence="7">
    <location>
        <begin position="261"/>
        <end position="281"/>
    </location>
</feature>
<dbReference type="Proteomes" id="UP001549321">
    <property type="component" value="Unassembled WGS sequence"/>
</dbReference>
<proteinExistence type="inferred from homology"/>
<evidence type="ECO:0000259" key="8">
    <source>
        <dbReference type="Pfam" id="PF04039"/>
    </source>
</evidence>
<keyword evidence="4 7" id="KW-0812">Transmembrane</keyword>
<reference evidence="10 11" key="1">
    <citation type="submission" date="2024-06" db="EMBL/GenBank/DDBJ databases">
        <title>Sorghum-associated microbial communities from plants grown in Nebraska, USA.</title>
        <authorList>
            <person name="Schachtman D."/>
        </authorList>
    </citation>
    <scope>NUCLEOTIDE SEQUENCE [LARGE SCALE GENOMIC DNA]</scope>
    <source>
        <strain evidence="10 11">3207</strain>
    </source>
</reference>
<comment type="subcellular location">
    <subcellularLocation>
        <location evidence="1">Cell membrane</location>
        <topology evidence="1">Multi-pass membrane protein</topology>
    </subcellularLocation>
</comment>
<feature type="transmembrane region" description="Helical" evidence="7">
    <location>
        <begin position="220"/>
        <end position="249"/>
    </location>
</feature>
<evidence type="ECO:0000256" key="7">
    <source>
        <dbReference type="SAM" id="Phobius"/>
    </source>
</evidence>
<evidence type="ECO:0000256" key="6">
    <source>
        <dbReference type="ARBA" id="ARBA00023136"/>
    </source>
</evidence>
<dbReference type="Pfam" id="PF04039">
    <property type="entry name" value="MnhB"/>
    <property type="match status" value="1"/>
</dbReference>
<evidence type="ECO:0000259" key="9">
    <source>
        <dbReference type="Pfam" id="PF20501"/>
    </source>
</evidence>
<feature type="transmembrane region" description="Helical" evidence="7">
    <location>
        <begin position="64"/>
        <end position="82"/>
    </location>
</feature>
<feature type="transmembrane region" description="Helical" evidence="7">
    <location>
        <begin position="172"/>
        <end position="190"/>
    </location>
</feature>
<feature type="domain" description="MrpA C-terminal/MbhE" evidence="9">
    <location>
        <begin position="9"/>
        <end position="84"/>
    </location>
</feature>
<evidence type="ECO:0000256" key="4">
    <source>
        <dbReference type="ARBA" id="ARBA00022692"/>
    </source>
</evidence>
<evidence type="ECO:0000256" key="5">
    <source>
        <dbReference type="ARBA" id="ARBA00022989"/>
    </source>
</evidence>
<dbReference type="InterPro" id="IPR050622">
    <property type="entry name" value="CPA3_antiporter_subunitB"/>
</dbReference>
<dbReference type="PANTHER" id="PTHR33932">
    <property type="entry name" value="NA(+)/H(+) ANTIPORTER SUBUNIT B"/>
    <property type="match status" value="1"/>
</dbReference>
<comment type="similarity">
    <text evidence="2">Belongs to the CPA3 antiporters (TC 2.A.63) subunit B family.</text>
</comment>
<keyword evidence="3" id="KW-1003">Cell membrane</keyword>
<dbReference type="InterPro" id="IPR007182">
    <property type="entry name" value="MnhB"/>
</dbReference>
<evidence type="ECO:0000256" key="1">
    <source>
        <dbReference type="ARBA" id="ARBA00004651"/>
    </source>
</evidence>
<dbReference type="Pfam" id="PF20501">
    <property type="entry name" value="MbhE"/>
    <property type="match status" value="1"/>
</dbReference>
<comment type="caution">
    <text evidence="10">The sequence shown here is derived from an EMBL/GenBank/DDBJ whole genome shotgun (WGS) entry which is preliminary data.</text>
</comment>
<gene>
    <name evidence="10" type="ORF">ABIE08_002175</name>
</gene>
<evidence type="ECO:0000256" key="3">
    <source>
        <dbReference type="ARBA" id="ARBA00022475"/>
    </source>
</evidence>
<protein>
    <submittedName>
        <fullName evidence="10">Multicomponent Na+:H+ antiporter subunit B</fullName>
    </submittedName>
</protein>
<accession>A0ABV2QZ14</accession>